<sequence>MDIKTYQTYDAIGLAELVKNRQVSALELLDVSFARLEQANPRLNAVLRTRKENVYQEVEKTTKQNQPFYGVPILLKDISQAIRGEVLSSGSKLLKDNIAKTDSNLVAKLRASGFQFLGHTNTPEFGLKNVTEPKSYKPTRNPWKLDHSPGGSSGGAAAAVASGMVPVAGASDGGGSIRIPAAFTGLFGLKPTRGRTPVGPGVGRQWQGASIDFALTRSVRDSAALLDVLQTIQPEAAFQTPLYEASYLDLVNSVLKRKFRIAFSTASPVGTPVSQDAETAVHQVVCWLEKQGHVVEEMESPVDGINLMKNYYAMNSGEINRVINNLEKAFNRELTLADMEIVTWVLHKSGENLSAAAYSESLAGWDIAAAEMARFHQKYDLYVTPTNAYPAPKIGELTQTETEIEKLKTIDKLTVLEQQKLVYEMFLPSLTYTPHTQLANLTGQPAMSVPTYLTKERLPMGVQFLAPKGKEGWLLEIARSLEQSGLWIDIMNNPFNNNPNK</sequence>
<dbReference type="Proteomes" id="UP000618460">
    <property type="component" value="Unassembled WGS sequence"/>
</dbReference>
<dbReference type="OrthoDB" id="9811471at2"/>
<proteinExistence type="inferred from homology"/>
<reference evidence="4" key="2">
    <citation type="submission" date="2020-09" db="EMBL/GenBank/DDBJ databases">
        <authorList>
            <person name="Sun Q."/>
            <person name="Zhou Y."/>
        </authorList>
    </citation>
    <scope>NUCLEOTIDE SEQUENCE</scope>
    <source>
        <strain evidence="4">CGMCC 1.6333</strain>
    </source>
</reference>
<accession>A0A917WXD0</accession>
<dbReference type="PROSITE" id="PS00571">
    <property type="entry name" value="AMIDASES"/>
    <property type="match status" value="1"/>
</dbReference>
<organism evidence="4 5">
    <name type="scientific">Paraliobacillus quinghaiensis</name>
    <dbReference type="NCBI Taxonomy" id="470815"/>
    <lineage>
        <taxon>Bacteria</taxon>
        <taxon>Bacillati</taxon>
        <taxon>Bacillota</taxon>
        <taxon>Bacilli</taxon>
        <taxon>Bacillales</taxon>
        <taxon>Bacillaceae</taxon>
        <taxon>Paraliobacillus</taxon>
    </lineage>
</organism>
<dbReference type="AlphaFoldDB" id="A0A917WXD0"/>
<dbReference type="PANTHER" id="PTHR11895:SF7">
    <property type="entry name" value="GLUTAMYL-TRNA(GLN) AMIDOTRANSFERASE SUBUNIT A, MITOCHONDRIAL"/>
    <property type="match status" value="1"/>
</dbReference>
<feature type="region of interest" description="Disordered" evidence="2">
    <location>
        <begin position="128"/>
        <end position="156"/>
    </location>
</feature>
<dbReference type="PANTHER" id="PTHR11895">
    <property type="entry name" value="TRANSAMIDASE"/>
    <property type="match status" value="1"/>
</dbReference>
<dbReference type="InterPro" id="IPR036928">
    <property type="entry name" value="AS_sf"/>
</dbReference>
<protein>
    <submittedName>
        <fullName evidence="4">Amidase</fullName>
    </submittedName>
</protein>
<dbReference type="Gene3D" id="3.90.1300.10">
    <property type="entry name" value="Amidase signature (AS) domain"/>
    <property type="match status" value="1"/>
</dbReference>
<comment type="similarity">
    <text evidence="1">Belongs to the amidase family.</text>
</comment>
<dbReference type="RefSeq" id="WP_117157030.1">
    <property type="nucleotide sequence ID" value="NZ_BMLG01000027.1"/>
</dbReference>
<name>A0A917WXD0_9BACI</name>
<dbReference type="NCBIfam" id="NF005099">
    <property type="entry name" value="PRK06529.1"/>
    <property type="match status" value="1"/>
</dbReference>
<feature type="domain" description="Amidase" evidence="3">
    <location>
        <begin position="27"/>
        <end position="475"/>
    </location>
</feature>
<evidence type="ECO:0000259" key="3">
    <source>
        <dbReference type="Pfam" id="PF01425"/>
    </source>
</evidence>
<dbReference type="EMBL" id="BMLG01000027">
    <property type="protein sequence ID" value="GGM41908.1"/>
    <property type="molecule type" value="Genomic_DNA"/>
</dbReference>
<dbReference type="GO" id="GO:0003824">
    <property type="term" value="F:catalytic activity"/>
    <property type="evidence" value="ECO:0007669"/>
    <property type="project" value="InterPro"/>
</dbReference>
<dbReference type="InterPro" id="IPR020556">
    <property type="entry name" value="Amidase_CS"/>
</dbReference>
<keyword evidence="5" id="KW-1185">Reference proteome</keyword>
<evidence type="ECO:0000256" key="2">
    <source>
        <dbReference type="SAM" id="MobiDB-lite"/>
    </source>
</evidence>
<dbReference type="InterPro" id="IPR000120">
    <property type="entry name" value="Amidase"/>
</dbReference>
<comment type="caution">
    <text evidence="4">The sequence shown here is derived from an EMBL/GenBank/DDBJ whole genome shotgun (WGS) entry which is preliminary data.</text>
</comment>
<dbReference type="SUPFAM" id="SSF75304">
    <property type="entry name" value="Amidase signature (AS) enzymes"/>
    <property type="match status" value="1"/>
</dbReference>
<evidence type="ECO:0000313" key="4">
    <source>
        <dbReference type="EMBL" id="GGM41908.1"/>
    </source>
</evidence>
<evidence type="ECO:0000313" key="5">
    <source>
        <dbReference type="Proteomes" id="UP000618460"/>
    </source>
</evidence>
<gene>
    <name evidence="4" type="primary">gatA</name>
    <name evidence="4" type="ORF">GCM10011351_29990</name>
</gene>
<evidence type="ECO:0000256" key="1">
    <source>
        <dbReference type="ARBA" id="ARBA00009199"/>
    </source>
</evidence>
<dbReference type="InterPro" id="IPR023631">
    <property type="entry name" value="Amidase_dom"/>
</dbReference>
<reference evidence="4" key="1">
    <citation type="journal article" date="2014" name="Int. J. Syst. Evol. Microbiol.">
        <title>Complete genome sequence of Corynebacterium casei LMG S-19264T (=DSM 44701T), isolated from a smear-ripened cheese.</title>
        <authorList>
            <consortium name="US DOE Joint Genome Institute (JGI-PGF)"/>
            <person name="Walter F."/>
            <person name="Albersmeier A."/>
            <person name="Kalinowski J."/>
            <person name="Ruckert C."/>
        </authorList>
    </citation>
    <scope>NUCLEOTIDE SEQUENCE</scope>
    <source>
        <strain evidence="4">CGMCC 1.6333</strain>
    </source>
</reference>
<dbReference type="Pfam" id="PF01425">
    <property type="entry name" value="Amidase"/>
    <property type="match status" value="1"/>
</dbReference>